<gene>
    <name evidence="1" type="ORF">SDC9_76710</name>
</gene>
<sequence>MSESLYEAELSREYVLPATVALVGLAVEGKAAVYVPVTLFAYNQTVLRAEL</sequence>
<organism evidence="1">
    <name type="scientific">bioreactor metagenome</name>
    <dbReference type="NCBI Taxonomy" id="1076179"/>
    <lineage>
        <taxon>unclassified sequences</taxon>
        <taxon>metagenomes</taxon>
        <taxon>ecological metagenomes</taxon>
    </lineage>
</organism>
<reference evidence="1" key="1">
    <citation type="submission" date="2019-08" db="EMBL/GenBank/DDBJ databases">
        <authorList>
            <person name="Kucharzyk K."/>
            <person name="Murdoch R.W."/>
            <person name="Higgins S."/>
            <person name="Loffler F."/>
        </authorList>
    </citation>
    <scope>NUCLEOTIDE SEQUENCE</scope>
</reference>
<name>A0A644YNJ5_9ZZZZ</name>
<evidence type="ECO:0000313" key="1">
    <source>
        <dbReference type="EMBL" id="MPM30165.1"/>
    </source>
</evidence>
<accession>A0A644YNJ5</accession>
<protein>
    <submittedName>
        <fullName evidence="1">Uncharacterized protein</fullName>
    </submittedName>
</protein>
<dbReference type="EMBL" id="VSSQ01005714">
    <property type="protein sequence ID" value="MPM30165.1"/>
    <property type="molecule type" value="Genomic_DNA"/>
</dbReference>
<proteinExistence type="predicted"/>
<dbReference type="AlphaFoldDB" id="A0A644YNJ5"/>
<comment type="caution">
    <text evidence="1">The sequence shown here is derived from an EMBL/GenBank/DDBJ whole genome shotgun (WGS) entry which is preliminary data.</text>
</comment>